<keyword evidence="3" id="KW-1185">Reference proteome</keyword>
<dbReference type="AlphaFoldDB" id="A0A919VZU3"/>
<accession>A0A919VZU3</accession>
<comment type="caution">
    <text evidence="2">The sequence shown here is derived from an EMBL/GenBank/DDBJ whole genome shotgun (WGS) entry which is preliminary data.</text>
</comment>
<reference evidence="2" key="1">
    <citation type="submission" date="2021-03" db="EMBL/GenBank/DDBJ databases">
        <title>Whole genome shotgun sequence of Actinoplanes consettensis NBRC 14913.</title>
        <authorList>
            <person name="Komaki H."/>
            <person name="Tamura T."/>
        </authorList>
    </citation>
    <scope>NUCLEOTIDE SEQUENCE</scope>
    <source>
        <strain evidence="2">NBRC 14913</strain>
    </source>
</reference>
<organism evidence="2 3">
    <name type="scientific">Winogradskya consettensis</name>
    <dbReference type="NCBI Taxonomy" id="113560"/>
    <lineage>
        <taxon>Bacteria</taxon>
        <taxon>Bacillati</taxon>
        <taxon>Actinomycetota</taxon>
        <taxon>Actinomycetes</taxon>
        <taxon>Micromonosporales</taxon>
        <taxon>Micromonosporaceae</taxon>
        <taxon>Winogradskya</taxon>
    </lineage>
</organism>
<dbReference type="EMBL" id="BOQP01000052">
    <property type="protein sequence ID" value="GIM82621.1"/>
    <property type="molecule type" value="Genomic_DNA"/>
</dbReference>
<evidence type="ECO:0000313" key="3">
    <source>
        <dbReference type="Proteomes" id="UP000680865"/>
    </source>
</evidence>
<dbReference type="Proteomes" id="UP000680865">
    <property type="component" value="Unassembled WGS sequence"/>
</dbReference>
<evidence type="ECO:0000256" key="1">
    <source>
        <dbReference type="SAM" id="MobiDB-lite"/>
    </source>
</evidence>
<name>A0A919VZU3_9ACTN</name>
<protein>
    <submittedName>
        <fullName evidence="2">Uncharacterized protein</fullName>
    </submittedName>
</protein>
<evidence type="ECO:0000313" key="2">
    <source>
        <dbReference type="EMBL" id="GIM82621.1"/>
    </source>
</evidence>
<feature type="region of interest" description="Disordered" evidence="1">
    <location>
        <begin position="53"/>
        <end position="72"/>
    </location>
</feature>
<sequence length="108" mass="11712">MTDIDIQRATGISVSTFHRWKRGDFNTTPEVGKIVQFCDGLGVPAGVALRPLGVEDERDDPAPDPPIPPDIRRIMRGLVDPAVSDSDKSFVREVLKTLATRVSVSGGK</sequence>
<gene>
    <name evidence="2" type="ORF">Aco04nite_82430</name>
</gene>
<proteinExistence type="predicted"/>